<sequence length="48" mass="5126">MEFNGKVALITGGTSGIGFAVANRLAEKGAKVVIVGRNQEKETMRYVN</sequence>
<evidence type="ECO:0000313" key="3">
    <source>
        <dbReference type="Proteomes" id="UP001357223"/>
    </source>
</evidence>
<keyword evidence="3" id="KW-1185">Reference proteome</keyword>
<comment type="similarity">
    <text evidence="1">Belongs to the short-chain dehydrogenases/reductases (SDR) family.</text>
</comment>
<dbReference type="Gene3D" id="3.40.50.720">
    <property type="entry name" value="NAD(P)-binding Rossmann-like Domain"/>
    <property type="match status" value="1"/>
</dbReference>
<evidence type="ECO:0000256" key="1">
    <source>
        <dbReference type="ARBA" id="ARBA00006484"/>
    </source>
</evidence>
<name>A0ABZ2CAQ6_9BACI</name>
<gene>
    <name evidence="2" type="ORF">R4Z09_27065</name>
</gene>
<dbReference type="EMBL" id="CP137640">
    <property type="protein sequence ID" value="WVX80834.1"/>
    <property type="molecule type" value="Genomic_DNA"/>
</dbReference>
<accession>A0ABZ2CAQ6</accession>
<dbReference type="PANTHER" id="PTHR43943">
    <property type="entry name" value="DEHYDROGENASE/REDUCTASE (SDR FAMILY) MEMBER 4"/>
    <property type="match status" value="1"/>
</dbReference>
<dbReference type="Pfam" id="PF00106">
    <property type="entry name" value="adh_short"/>
    <property type="match status" value="1"/>
</dbReference>
<protein>
    <submittedName>
        <fullName evidence="2">SDR family NAD(P)-dependent oxidoreductase</fullName>
    </submittedName>
</protein>
<dbReference type="InterPro" id="IPR002347">
    <property type="entry name" value="SDR_fam"/>
</dbReference>
<reference evidence="2 3" key="1">
    <citation type="submission" date="2023-10" db="EMBL/GenBank/DDBJ databases">
        <title>Niallia locisalis sp.nov. isolated from a salt pond sample.</title>
        <authorList>
            <person name="Li X.-J."/>
            <person name="Dong L."/>
        </authorList>
    </citation>
    <scope>NUCLEOTIDE SEQUENCE [LARGE SCALE GENOMIC DNA]</scope>
    <source>
        <strain evidence="2 3">DSM 29761</strain>
    </source>
</reference>
<organism evidence="2 3">
    <name type="scientific">Niallia oryzisoli</name>
    <dbReference type="NCBI Taxonomy" id="1737571"/>
    <lineage>
        <taxon>Bacteria</taxon>
        <taxon>Bacillati</taxon>
        <taxon>Bacillota</taxon>
        <taxon>Bacilli</taxon>
        <taxon>Bacillales</taxon>
        <taxon>Bacillaceae</taxon>
        <taxon>Niallia</taxon>
    </lineage>
</organism>
<evidence type="ECO:0000313" key="2">
    <source>
        <dbReference type="EMBL" id="WVX80834.1"/>
    </source>
</evidence>
<proteinExistence type="inferred from homology"/>
<dbReference type="Proteomes" id="UP001357223">
    <property type="component" value="Chromosome"/>
</dbReference>
<dbReference type="InterPro" id="IPR036291">
    <property type="entry name" value="NAD(P)-bd_dom_sf"/>
</dbReference>
<dbReference type="PANTHER" id="PTHR43943:SF2">
    <property type="entry name" value="DEHYDROGENASE_REDUCTASE 4"/>
    <property type="match status" value="1"/>
</dbReference>
<dbReference type="SUPFAM" id="SSF51735">
    <property type="entry name" value="NAD(P)-binding Rossmann-fold domains"/>
    <property type="match status" value="1"/>
</dbReference>